<dbReference type="Pfam" id="PF09783">
    <property type="entry name" value="Vac_ImportDeg"/>
    <property type="match status" value="1"/>
</dbReference>
<dbReference type="AlphaFoldDB" id="A0A367YFV8"/>
<reference evidence="3 4" key="1">
    <citation type="submission" date="2018-06" db="EMBL/GenBank/DDBJ databases">
        <title>Whole genome sequencing of Candida tropicalis (genome annotated by CSBL at Korea University).</title>
        <authorList>
            <person name="Ahn J."/>
        </authorList>
    </citation>
    <scope>NUCLEOTIDE SEQUENCE [LARGE SCALE GENOMIC DNA]</scope>
    <source>
        <strain evidence="3 4">ATCC 20962</strain>
    </source>
</reference>
<evidence type="ECO:0000313" key="3">
    <source>
        <dbReference type="EMBL" id="RCK64728.1"/>
    </source>
</evidence>
<evidence type="ECO:0000256" key="1">
    <source>
        <dbReference type="ARBA" id="ARBA00061469"/>
    </source>
</evidence>
<feature type="region of interest" description="Disordered" evidence="2">
    <location>
        <begin position="56"/>
        <end position="108"/>
    </location>
</feature>
<feature type="compositionally biased region" description="Polar residues" evidence="2">
    <location>
        <begin position="28"/>
        <end position="38"/>
    </location>
</feature>
<feature type="compositionally biased region" description="Low complexity" evidence="2">
    <location>
        <begin position="123"/>
        <end position="137"/>
    </location>
</feature>
<proteinExistence type="inferred from homology"/>
<dbReference type="GO" id="GO:0043161">
    <property type="term" value="P:proteasome-mediated ubiquitin-dependent protein catabolic process"/>
    <property type="evidence" value="ECO:0007669"/>
    <property type="project" value="TreeGrafter"/>
</dbReference>
<evidence type="ECO:0000256" key="2">
    <source>
        <dbReference type="SAM" id="MobiDB-lite"/>
    </source>
</evidence>
<protein>
    <submittedName>
        <fullName evidence="3">Glucose-induced degradation protein 4</fullName>
    </submittedName>
</protein>
<gene>
    <name evidence="3" type="primary">Gid4_0</name>
    <name evidence="3" type="ORF">Cantr_00344</name>
</gene>
<dbReference type="GO" id="GO:0045721">
    <property type="term" value="P:negative regulation of gluconeogenesis"/>
    <property type="evidence" value="ECO:0007669"/>
    <property type="project" value="TreeGrafter"/>
</dbReference>
<name>A0A367YFV8_9ASCO</name>
<sequence>MPVTEINKRLQEQQQQQQQAGNNDDLHSTNSLIDSITTQQQQQQLFNKLQQLQQQKDKNFVSDDESHKSTDNSSFYATNLHDKNSTRTHQQFTTDDDNEGPYPIAKQHNTSCPIVSAKAAAAASSSSNQTPSTASPPDSSVDLPLHNKLSINHQTKKRYSVDYFDQYKATTDDINRIPTFNSIYLQPNAQFIGEQQSGKSSFHIKVEFKTVDLFNSVVTGFLQISGLTDANSEITTYFKGEIINNPLHTYKWKNESGPNGTYEEPTVQKYSFITENKQWGSFAKNDFEHWKKLTQSTTFLSDDKLIKRLEKVQRGEEDNQYIYMRWKEEFLLPDSRIKQITGASFEGFYYIVLNIGGYNNSSNKKYNGLLPGGISGLYYHKSSEKFQSLSLRHVENHVDTGAFDFV</sequence>
<feature type="compositionally biased region" description="Basic and acidic residues" evidence="2">
    <location>
        <begin position="56"/>
        <end position="70"/>
    </location>
</feature>
<dbReference type="PANTHER" id="PTHR14534">
    <property type="entry name" value="VACUOLAR IMPORT AND DEGRADATION PROTEIN 24"/>
    <property type="match status" value="1"/>
</dbReference>
<dbReference type="STRING" id="5486.A0A367YFV8"/>
<evidence type="ECO:0000313" key="4">
    <source>
        <dbReference type="Proteomes" id="UP000253472"/>
    </source>
</evidence>
<comment type="similarity">
    <text evidence="1">Belongs to the GID4/VID24 family.</text>
</comment>
<dbReference type="GO" id="GO:0007039">
    <property type="term" value="P:protein catabolic process in the vacuole"/>
    <property type="evidence" value="ECO:0007669"/>
    <property type="project" value="TreeGrafter"/>
</dbReference>
<dbReference type="InterPro" id="IPR018618">
    <property type="entry name" value="GID4/10-like"/>
</dbReference>
<dbReference type="EMBL" id="QLNQ01000022">
    <property type="protein sequence ID" value="RCK64728.1"/>
    <property type="molecule type" value="Genomic_DNA"/>
</dbReference>
<dbReference type="PANTHER" id="PTHR14534:SF3">
    <property type="entry name" value="GID COMPLEX SUBUNIT 4 HOMOLOG"/>
    <property type="match status" value="1"/>
</dbReference>
<dbReference type="Proteomes" id="UP000253472">
    <property type="component" value="Unassembled WGS sequence"/>
</dbReference>
<comment type="caution">
    <text evidence="3">The sequence shown here is derived from an EMBL/GenBank/DDBJ whole genome shotgun (WGS) entry which is preliminary data.</text>
</comment>
<feature type="region of interest" description="Disordered" evidence="2">
    <location>
        <begin position="1"/>
        <end position="40"/>
    </location>
</feature>
<keyword evidence="4" id="KW-1185">Reference proteome</keyword>
<organism evidence="3 4">
    <name type="scientific">Candida viswanathii</name>
    <dbReference type="NCBI Taxonomy" id="5486"/>
    <lineage>
        <taxon>Eukaryota</taxon>
        <taxon>Fungi</taxon>
        <taxon>Dikarya</taxon>
        <taxon>Ascomycota</taxon>
        <taxon>Saccharomycotina</taxon>
        <taxon>Pichiomycetes</taxon>
        <taxon>Debaryomycetaceae</taxon>
        <taxon>Candida/Lodderomyces clade</taxon>
        <taxon>Candida</taxon>
    </lineage>
</organism>
<dbReference type="GO" id="GO:0005773">
    <property type="term" value="C:vacuole"/>
    <property type="evidence" value="ECO:0007669"/>
    <property type="project" value="GOC"/>
</dbReference>
<dbReference type="GO" id="GO:0006623">
    <property type="term" value="P:protein targeting to vacuole"/>
    <property type="evidence" value="ECO:0007669"/>
    <property type="project" value="TreeGrafter"/>
</dbReference>
<accession>A0A367YFV8</accession>
<dbReference type="OrthoDB" id="62at2759"/>
<feature type="region of interest" description="Disordered" evidence="2">
    <location>
        <begin position="123"/>
        <end position="145"/>
    </location>
</feature>
<dbReference type="GO" id="GO:0034657">
    <property type="term" value="C:GID complex"/>
    <property type="evidence" value="ECO:0007669"/>
    <property type="project" value="TreeGrafter"/>
</dbReference>
<feature type="compositionally biased region" description="Basic and acidic residues" evidence="2">
    <location>
        <begin position="1"/>
        <end position="11"/>
    </location>
</feature>